<comment type="caution">
    <text evidence="2">The sequence shown here is derived from an EMBL/GenBank/DDBJ whole genome shotgun (WGS) entry which is preliminary data.</text>
</comment>
<reference evidence="2 3" key="1">
    <citation type="submission" date="2018-10" db="EMBL/GenBank/DDBJ databases">
        <title>Genomic Encyclopedia of Archaeal and Bacterial Type Strains, Phase II (KMG-II): from individual species to whole genera.</title>
        <authorList>
            <person name="Goeker M."/>
        </authorList>
    </citation>
    <scope>NUCLEOTIDE SEQUENCE [LARGE SCALE GENOMIC DNA]</scope>
    <source>
        <strain evidence="2 3">DSM 43383</strain>
    </source>
</reference>
<proteinExistence type="predicted"/>
<evidence type="ECO:0000256" key="1">
    <source>
        <dbReference type="SAM" id="MobiDB-lite"/>
    </source>
</evidence>
<dbReference type="Proteomes" id="UP000274601">
    <property type="component" value="Unassembled WGS sequence"/>
</dbReference>
<dbReference type="EMBL" id="RBWU01000006">
    <property type="protein sequence ID" value="RKS71266.1"/>
    <property type="molecule type" value="Genomic_DNA"/>
</dbReference>
<protein>
    <submittedName>
        <fullName evidence="2">Uncharacterized protein</fullName>
    </submittedName>
</protein>
<gene>
    <name evidence="2" type="ORF">BZB76_5755</name>
</gene>
<dbReference type="AlphaFoldDB" id="A0A495QH85"/>
<organism evidence="2 3">
    <name type="scientific">Actinomadura pelletieri DSM 43383</name>
    <dbReference type="NCBI Taxonomy" id="1120940"/>
    <lineage>
        <taxon>Bacteria</taxon>
        <taxon>Bacillati</taxon>
        <taxon>Actinomycetota</taxon>
        <taxon>Actinomycetes</taxon>
        <taxon>Streptosporangiales</taxon>
        <taxon>Thermomonosporaceae</taxon>
        <taxon>Actinomadura</taxon>
    </lineage>
</organism>
<dbReference type="RefSeq" id="WP_170180786.1">
    <property type="nucleotide sequence ID" value="NZ_RBWU01000006.1"/>
</dbReference>
<accession>A0A495QH85</accession>
<evidence type="ECO:0000313" key="2">
    <source>
        <dbReference type="EMBL" id="RKS71266.1"/>
    </source>
</evidence>
<sequence length="173" mass="18815">MSRTVQVHPCSGWGSGHVFSRLVRPHARHSIRIALVLARDLVRDVAHTVTHELDLPHDLARDRELNHVLTLDCALDGALDGALAMARDLELPSDLTHDLTHARNPSGLHPMELADIPVRAARAVRYGAPPRRDPAKSGLSAEELSGARNLPPAPATRLTCASDARCHVPETEM</sequence>
<feature type="region of interest" description="Disordered" evidence="1">
    <location>
        <begin position="127"/>
        <end position="156"/>
    </location>
</feature>
<keyword evidence="3" id="KW-1185">Reference proteome</keyword>
<evidence type="ECO:0000313" key="3">
    <source>
        <dbReference type="Proteomes" id="UP000274601"/>
    </source>
</evidence>
<name>A0A495QH85_9ACTN</name>